<name>A0A1I3NGQ0_9BACL</name>
<keyword evidence="1" id="KW-1133">Transmembrane helix</keyword>
<keyword evidence="1" id="KW-0812">Transmembrane</keyword>
<gene>
    <name evidence="2" type="ORF">SAMN05518846_10253</name>
</gene>
<sequence length="78" mass="9253">MNRLFLLFFCTVFIVKLISFLWTRKRMPGKQQAVLFTLYGLTIFLFAILQFQQTQLLPVGHLLNILSPHIKMWVDQLL</sequence>
<evidence type="ECO:0000313" key="2">
    <source>
        <dbReference type="EMBL" id="SFJ07946.1"/>
    </source>
</evidence>
<evidence type="ECO:0000256" key="1">
    <source>
        <dbReference type="SAM" id="Phobius"/>
    </source>
</evidence>
<reference evidence="3" key="1">
    <citation type="submission" date="2016-10" db="EMBL/GenBank/DDBJ databases">
        <authorList>
            <person name="Varghese N."/>
            <person name="Submissions S."/>
        </authorList>
    </citation>
    <scope>NUCLEOTIDE SEQUENCE [LARGE SCALE GENOMIC DNA]</scope>
    <source>
        <strain evidence="3">OK042</strain>
    </source>
</reference>
<dbReference type="RefSeq" id="WP_092266590.1">
    <property type="nucleotide sequence ID" value="NZ_BJOE01000001.1"/>
</dbReference>
<dbReference type="Proteomes" id="UP000198915">
    <property type="component" value="Unassembled WGS sequence"/>
</dbReference>
<evidence type="ECO:0000313" key="3">
    <source>
        <dbReference type="Proteomes" id="UP000198915"/>
    </source>
</evidence>
<protein>
    <submittedName>
        <fullName evidence="2">Uncharacterized protein</fullName>
    </submittedName>
</protein>
<organism evidence="2 3">
    <name type="scientific">Brevibacillus centrosporus</name>
    <dbReference type="NCBI Taxonomy" id="54910"/>
    <lineage>
        <taxon>Bacteria</taxon>
        <taxon>Bacillati</taxon>
        <taxon>Bacillota</taxon>
        <taxon>Bacilli</taxon>
        <taxon>Bacillales</taxon>
        <taxon>Paenibacillaceae</taxon>
        <taxon>Brevibacillus</taxon>
    </lineage>
</organism>
<dbReference type="EMBL" id="FORT01000002">
    <property type="protein sequence ID" value="SFJ07946.1"/>
    <property type="molecule type" value="Genomic_DNA"/>
</dbReference>
<proteinExistence type="predicted"/>
<accession>A0A1I3NGQ0</accession>
<dbReference type="AlphaFoldDB" id="A0A1I3NGQ0"/>
<feature type="transmembrane region" description="Helical" evidence="1">
    <location>
        <begin position="6"/>
        <end position="22"/>
    </location>
</feature>
<dbReference type="STRING" id="1884381.SAMN05518846_10253"/>
<keyword evidence="1" id="KW-0472">Membrane</keyword>
<feature type="transmembrane region" description="Helical" evidence="1">
    <location>
        <begin position="34"/>
        <end position="52"/>
    </location>
</feature>
<keyword evidence="3" id="KW-1185">Reference proteome</keyword>